<evidence type="ECO:0000256" key="2">
    <source>
        <dbReference type="SAM" id="SignalP"/>
    </source>
</evidence>
<name>A0A542DYF5_9MICO</name>
<feature type="chain" id="PRO_5022160120" description="Lipoprotein LprG" evidence="2">
    <location>
        <begin position="27"/>
        <end position="301"/>
    </location>
</feature>
<dbReference type="EMBL" id="VFMN01000001">
    <property type="protein sequence ID" value="TQJ08117.1"/>
    <property type="molecule type" value="Genomic_DNA"/>
</dbReference>
<gene>
    <name evidence="3" type="ORF">FB458_1201</name>
</gene>
<dbReference type="OrthoDB" id="3781094at2"/>
<feature type="region of interest" description="Disordered" evidence="1">
    <location>
        <begin position="21"/>
        <end position="42"/>
    </location>
</feature>
<proteinExistence type="predicted"/>
<dbReference type="Proteomes" id="UP000317893">
    <property type="component" value="Unassembled WGS sequence"/>
</dbReference>
<keyword evidence="4" id="KW-1185">Reference proteome</keyword>
<evidence type="ECO:0008006" key="5">
    <source>
        <dbReference type="Google" id="ProtNLM"/>
    </source>
</evidence>
<dbReference type="AlphaFoldDB" id="A0A542DYF5"/>
<dbReference type="Gene3D" id="2.50.20.20">
    <property type="match status" value="1"/>
</dbReference>
<dbReference type="RefSeq" id="WP_141847601.1">
    <property type="nucleotide sequence ID" value="NZ_VFMN01000001.1"/>
</dbReference>
<keyword evidence="2" id="KW-0732">Signal</keyword>
<accession>A0A542DYF5</accession>
<evidence type="ECO:0000313" key="3">
    <source>
        <dbReference type="EMBL" id="TQJ08117.1"/>
    </source>
</evidence>
<reference evidence="3 4" key="1">
    <citation type="submission" date="2019-06" db="EMBL/GenBank/DDBJ databases">
        <title>Sequencing the genomes of 1000 actinobacteria strains.</title>
        <authorList>
            <person name="Klenk H.-P."/>
        </authorList>
    </citation>
    <scope>NUCLEOTIDE SEQUENCE [LARGE SCALE GENOMIC DNA]</scope>
    <source>
        <strain evidence="3 4">DSM 18607</strain>
    </source>
</reference>
<organism evidence="3 4">
    <name type="scientific">Lapillicoccus jejuensis</name>
    <dbReference type="NCBI Taxonomy" id="402171"/>
    <lineage>
        <taxon>Bacteria</taxon>
        <taxon>Bacillati</taxon>
        <taxon>Actinomycetota</taxon>
        <taxon>Actinomycetes</taxon>
        <taxon>Micrococcales</taxon>
        <taxon>Intrasporangiaceae</taxon>
        <taxon>Lapillicoccus</taxon>
    </lineage>
</organism>
<sequence>MQTRGPFVVAAAVALALTACSGSATGRPGTTPSTSTDGVPVTPRATAPAAIAAVARMTEQLDGARTGTFRQKATTRGDSFTLDQVTETSFDLGRQAWMGRTHFEANPPSAFDTDFSQADMRVVVADGTAYMTMLSWPTTLRGRWLAVDPGAGPAAGPQGLSGEPFAVLALRGFTGMSVVPSSDGTSTIKGHIDLGSAVGLLGVRPGVVKAGIDPSTLKGRAYATVVTDAQGLPTTLTVDGHDIFGATQLPEKLSTLLPRQIVEVRFEQLGSPVDVAVPASSTLIDPAEMDAGDPTGATPST</sequence>
<protein>
    <recommendedName>
        <fullName evidence="5">Lipoprotein LprG</fullName>
    </recommendedName>
</protein>
<evidence type="ECO:0000256" key="1">
    <source>
        <dbReference type="SAM" id="MobiDB-lite"/>
    </source>
</evidence>
<dbReference type="PROSITE" id="PS51257">
    <property type="entry name" value="PROKAR_LIPOPROTEIN"/>
    <property type="match status" value="1"/>
</dbReference>
<comment type="caution">
    <text evidence="3">The sequence shown here is derived from an EMBL/GenBank/DDBJ whole genome shotgun (WGS) entry which is preliminary data.</text>
</comment>
<feature type="signal peptide" evidence="2">
    <location>
        <begin position="1"/>
        <end position="26"/>
    </location>
</feature>
<evidence type="ECO:0000313" key="4">
    <source>
        <dbReference type="Proteomes" id="UP000317893"/>
    </source>
</evidence>